<evidence type="ECO:0000256" key="1">
    <source>
        <dbReference type="ARBA" id="ARBA00007913"/>
    </source>
</evidence>
<dbReference type="OrthoDB" id="3197455at2"/>
<evidence type="ECO:0000259" key="8">
    <source>
        <dbReference type="Pfam" id="PF13087"/>
    </source>
</evidence>
<sequence length="1723" mass="193584">MDFESKKQKILKTLDYWYMLDFASQESEPEERAYPKEYRSRHKSENDGLVDSRGQISSIFDTFKLSTSDNELITIKEAVESRLKKALGSECYERNELHFTETHLYLCSVGRENVLCKLADIAPKVDRPERETDRLSLGVLKLDSEWRYSGFELSPVIWIVKNRAKLKSRQEKEEGVYQGTVDRCRSESKKIASSLGQKFSGKGVLNCGDIREAVEEQLKPYFCMDEDEAIDFDADTVLVDYAAYTDEKKAEQCQREARLSGSFFSKDLEMLREAVRQINGESELDNSSLNLVFRYLEGGLGESENEPSSRHDILKNTSAELQSFYGDVLDLDRTPLGRWPSQYPLALMQQVAVNLVAGRIKDKYLVKDVMSVNGPPGTGKTTLLKDIIAANVVEKAELLATYKKPDAAFDDDKVTEISGGKNKYGVSRFKDERINDLGIIVCSSNNPAVDNISTSLPDGEEFAGGLCEEEYGSLREETTCGSLYTWKDYPKDGCIDKKTKTDNKGREIRETKEIYFSYAADKQLSKSKAQNLYDYAQSELNPGMFIAARLGNSDNRKNFINKGLWPILNSLGINNRLNWPEGEPNLDRFIKARKLFLDQRDWVKSLMEQRSQAAKKVEEQLCAIARNDKRISDISQQKNDLKEELSSLKRDLIDDVQQWSIEAHVPCDVARFEDVLPFLDQLTRDTASFVAEKNRLVSVVKLVGERKGLSRFAKVRAKKVGDAEAMLEKFVREHRADDRRLKLLEQVEGAYGRTSERISLIKRRQNGLDNEELRIRDKQKADINCLHRAEADCVDRIGTNFVSEYCSKDQDEPDNDFFGVAKEAHLRNPTKSIDGEEHDLMRERDKLFVRALDLTREFVLASKCMRDNLYALAYVMGDGKKYDAATKQAAMPALFQSLNVLTPIISSTFASVERLFEDVPIGQSEKAPFGLLIIDEAGQAVPFAAVGALSRCRRALVVGDPSQIEPVVTSEVKMLRRALGKDIANGYKEDSASVQKLADVVNPYGHNRTDDDDSSNSQWVGCPLVIHRRCVSPMFDISNKVSYGGSMINETLPPSEEKAKRFCKESSQWINISESQVGDKDYYVPKQGEEVVEIVKKAFKNCGGKVPSLFVISPFKTVIAGIKQELGNKKFGCSREEKNRFINSNIGTVHTFQGKEADEVIFVLGCDKRASGVVGFVSPNIVNVAASRAKYRLYIIGDYNVWKVNNSVKIAKRELDVAWVPHWEKYQEYKEQGKGAEAQRELKQTVALLPKVTSIPALSEDEDGALPQFDQEENAAALDTVPYFENVKEALKRGPFSFADLLSDDDCKLFGFETCADLELAFADCAQDNKTNLVLDNLKHGMFLYGLLSKMPDSDWSPSLIMFCNAAELYMRKLLLPSLRKIAPNAKSGHKKGKENVLLCDLTEGQEKTFTLGEYGPILKEKEVRLNLARCYCMGSGQDFGFNPKPSCSSETFPCQEDWWSAFEDGLDKLRKKRNKVAHGGSSKINAEFSRGFLSRLFSSFFPESYSCQDKTFVAIMEQSCVFGAVGRGIEEALSGDVFVPSEGILGIKDSFASGCSEYEESEDAAKKAQVGSLTGAKGDACERNRGNGACDVGRGIRHDDKMVLAEGAAAPKSLGKWDEQATESIRQLVKETQHEKLKGSKQWQSKVFVVLVEEGFLERVESSGKDHSSPKKGWKATQKGLSVGINDNPRLLEREPKEYNPVFSKKAIEYIDANLKNWLEKL</sequence>
<comment type="caution">
    <text evidence="9">The sequence shown here is derived from an EMBL/GenBank/DDBJ whole genome shotgun (WGS) entry which is preliminary data.</text>
</comment>
<organism evidence="9 10">
    <name type="scientific">Senegalimassilia faecalis</name>
    <dbReference type="NCBI Taxonomy" id="2509433"/>
    <lineage>
        <taxon>Bacteria</taxon>
        <taxon>Bacillati</taxon>
        <taxon>Actinomycetota</taxon>
        <taxon>Coriobacteriia</taxon>
        <taxon>Coriobacteriales</taxon>
        <taxon>Coriobacteriaceae</taxon>
        <taxon>Senegalimassilia</taxon>
    </lineage>
</organism>
<dbReference type="InterPro" id="IPR041677">
    <property type="entry name" value="DNA2/NAM7_AAA_11"/>
</dbReference>
<reference evidence="9 10" key="1">
    <citation type="submission" date="2019-01" db="EMBL/GenBank/DDBJ databases">
        <title>Senegalimassilia sp. nov. KGMB04484 isolated human feces.</title>
        <authorList>
            <person name="Han K.-I."/>
            <person name="Kim J.-S."/>
            <person name="Lee K.C."/>
            <person name="Suh M.K."/>
            <person name="Eom M.K."/>
            <person name="Lee J.H."/>
            <person name="Park S.-H."/>
            <person name="Kang S.W."/>
            <person name="Park J.-E."/>
            <person name="Oh B.S."/>
            <person name="Yu S.Y."/>
            <person name="Choi S.-H."/>
            <person name="Lee D.H."/>
            <person name="Yoon H."/>
            <person name="Kim B.-Y."/>
            <person name="Lee J.H."/>
            <person name="Lee J.-S."/>
        </authorList>
    </citation>
    <scope>NUCLEOTIDE SEQUENCE [LARGE SCALE GENOMIC DNA]</scope>
    <source>
        <strain evidence="9 10">KGMB04484</strain>
    </source>
</reference>
<dbReference type="Pfam" id="PF13087">
    <property type="entry name" value="AAA_12"/>
    <property type="match status" value="1"/>
</dbReference>
<accession>A0A4Q2JZZ9</accession>
<evidence type="ECO:0000313" key="9">
    <source>
        <dbReference type="EMBL" id="RXZ54715.1"/>
    </source>
</evidence>
<dbReference type="InterPro" id="IPR041679">
    <property type="entry name" value="DNA2/NAM7-like_C"/>
</dbReference>
<keyword evidence="4" id="KW-0347">Helicase</keyword>
<dbReference type="GO" id="GO:0043139">
    <property type="term" value="F:5'-3' DNA helicase activity"/>
    <property type="evidence" value="ECO:0007669"/>
    <property type="project" value="TreeGrafter"/>
</dbReference>
<dbReference type="InterPro" id="IPR027417">
    <property type="entry name" value="P-loop_NTPase"/>
</dbReference>
<keyword evidence="2" id="KW-0547">Nucleotide-binding</keyword>
<gene>
    <name evidence="9" type="ORF">ET524_09645</name>
</gene>
<keyword evidence="10" id="KW-1185">Reference proteome</keyword>
<evidence type="ECO:0008006" key="11">
    <source>
        <dbReference type="Google" id="ProtNLM"/>
    </source>
</evidence>
<keyword evidence="6" id="KW-0175">Coiled coil</keyword>
<dbReference type="RefSeq" id="WP_129425367.1">
    <property type="nucleotide sequence ID" value="NZ_SDPW01000001.1"/>
</dbReference>
<evidence type="ECO:0000256" key="6">
    <source>
        <dbReference type="SAM" id="Coils"/>
    </source>
</evidence>
<comment type="similarity">
    <text evidence="1">Belongs to the DNA2/NAM7 helicase family.</text>
</comment>
<name>A0A4Q2JZZ9_9ACTN</name>
<evidence type="ECO:0000256" key="4">
    <source>
        <dbReference type="ARBA" id="ARBA00022806"/>
    </source>
</evidence>
<dbReference type="Proteomes" id="UP000293345">
    <property type="component" value="Unassembled WGS sequence"/>
</dbReference>
<evidence type="ECO:0000256" key="5">
    <source>
        <dbReference type="ARBA" id="ARBA00022840"/>
    </source>
</evidence>
<dbReference type="CDD" id="cd18808">
    <property type="entry name" value="SF1_C_Upf1"/>
    <property type="match status" value="1"/>
</dbReference>
<dbReference type="GO" id="GO:0005524">
    <property type="term" value="F:ATP binding"/>
    <property type="evidence" value="ECO:0007669"/>
    <property type="project" value="UniProtKB-KW"/>
</dbReference>
<dbReference type="SUPFAM" id="SSF52540">
    <property type="entry name" value="P-loop containing nucleoside triphosphate hydrolases"/>
    <property type="match status" value="1"/>
</dbReference>
<protein>
    <recommendedName>
        <fullName evidence="11">DNA2/NAM7 helicase-like C-terminal domain-containing protein</fullName>
    </recommendedName>
</protein>
<keyword evidence="3" id="KW-0378">Hydrolase</keyword>
<feature type="coiled-coil region" evidence="6">
    <location>
        <begin position="624"/>
        <end position="658"/>
    </location>
</feature>
<keyword evidence="5" id="KW-0067">ATP-binding</keyword>
<dbReference type="PANTHER" id="PTHR43788:SF8">
    <property type="entry name" value="DNA-BINDING PROTEIN SMUBP-2"/>
    <property type="match status" value="1"/>
</dbReference>
<evidence type="ECO:0000259" key="7">
    <source>
        <dbReference type="Pfam" id="PF13086"/>
    </source>
</evidence>
<dbReference type="InterPro" id="IPR050534">
    <property type="entry name" value="Coronavir_polyprotein_1ab"/>
</dbReference>
<feature type="domain" description="DNA2/NAM7 helicase helicase" evidence="7">
    <location>
        <begin position="920"/>
        <end position="971"/>
    </location>
</feature>
<dbReference type="Pfam" id="PF13086">
    <property type="entry name" value="AAA_11"/>
    <property type="match status" value="1"/>
</dbReference>
<dbReference type="GO" id="GO:0016787">
    <property type="term" value="F:hydrolase activity"/>
    <property type="evidence" value="ECO:0007669"/>
    <property type="project" value="UniProtKB-KW"/>
</dbReference>
<dbReference type="Gene3D" id="3.40.50.300">
    <property type="entry name" value="P-loop containing nucleotide triphosphate hydrolases"/>
    <property type="match status" value="3"/>
</dbReference>
<dbReference type="InterPro" id="IPR047187">
    <property type="entry name" value="SF1_C_Upf1"/>
</dbReference>
<dbReference type="EMBL" id="SDPW01000001">
    <property type="protein sequence ID" value="RXZ54715.1"/>
    <property type="molecule type" value="Genomic_DNA"/>
</dbReference>
<dbReference type="PANTHER" id="PTHR43788">
    <property type="entry name" value="DNA2/NAM7 HELICASE FAMILY MEMBER"/>
    <property type="match status" value="1"/>
</dbReference>
<evidence type="ECO:0000256" key="3">
    <source>
        <dbReference type="ARBA" id="ARBA00022801"/>
    </source>
</evidence>
<evidence type="ECO:0000256" key="2">
    <source>
        <dbReference type="ARBA" id="ARBA00022741"/>
    </source>
</evidence>
<proteinExistence type="inferred from homology"/>
<evidence type="ECO:0000313" key="10">
    <source>
        <dbReference type="Proteomes" id="UP000293345"/>
    </source>
</evidence>
<feature type="domain" description="DNA2/NAM7 helicase-like C-terminal" evidence="8">
    <location>
        <begin position="1029"/>
        <end position="1199"/>
    </location>
</feature>